<accession>A0A0T5X7C7</accession>
<dbReference type="GO" id="GO:0016757">
    <property type="term" value="F:glycosyltransferase activity"/>
    <property type="evidence" value="ECO:0007669"/>
    <property type="project" value="UniProtKB-KW"/>
</dbReference>
<organism evidence="5 6">
    <name type="scientific">Acetomicrobium hydrogeniformans ATCC BAA-1850</name>
    <dbReference type="NCBI Taxonomy" id="592015"/>
    <lineage>
        <taxon>Bacteria</taxon>
        <taxon>Thermotogati</taxon>
        <taxon>Synergistota</taxon>
        <taxon>Synergistia</taxon>
        <taxon>Synergistales</taxon>
        <taxon>Acetomicrobiaceae</taxon>
        <taxon>Acetomicrobium</taxon>
    </lineage>
</organism>
<dbReference type="InterPro" id="IPR050834">
    <property type="entry name" value="Glycosyltransf_2"/>
</dbReference>
<dbReference type="STRING" id="592015.HMPREF1705_03917"/>
<gene>
    <name evidence="5" type="ORF">HMPREF1705_03917</name>
</gene>
<comment type="similarity">
    <text evidence="1">Belongs to the glycosyltransferase 2 family.</text>
</comment>
<dbReference type="SUPFAM" id="SSF53448">
    <property type="entry name" value="Nucleotide-diphospho-sugar transferases"/>
    <property type="match status" value="1"/>
</dbReference>
<proteinExistence type="inferred from homology"/>
<dbReference type="RefSeq" id="WP_057940607.1">
    <property type="nucleotide sequence ID" value="NZ_ACJX03000001.1"/>
</dbReference>
<evidence type="ECO:0000259" key="4">
    <source>
        <dbReference type="Pfam" id="PF00535"/>
    </source>
</evidence>
<keyword evidence="3 5" id="KW-0808">Transferase</keyword>
<protein>
    <submittedName>
        <fullName evidence="5">Glycosyltransferase, group 2 family protein</fullName>
    </submittedName>
</protein>
<keyword evidence="2" id="KW-0328">Glycosyltransferase</keyword>
<feature type="domain" description="Glycosyltransferase 2-like" evidence="4">
    <location>
        <begin position="4"/>
        <end position="165"/>
    </location>
</feature>
<reference evidence="6" key="1">
    <citation type="submission" date="2012-09" db="EMBL/GenBank/DDBJ databases">
        <authorList>
            <person name="Weinstock G."/>
            <person name="Sodergren E."/>
            <person name="Clifton S."/>
            <person name="Fulton L."/>
            <person name="Fulton B."/>
            <person name="Courtney L."/>
            <person name="Fronick C."/>
            <person name="Harrison M."/>
            <person name="Strong C."/>
            <person name="Farmer C."/>
            <person name="Delehaunty K."/>
            <person name="Markovic C."/>
            <person name="Hall O."/>
            <person name="Minx P."/>
            <person name="Tomlinson C."/>
            <person name="Mitreva M."/>
            <person name="Nelson J."/>
            <person name="Hou S."/>
            <person name="Wollam A."/>
            <person name="Pepin K.H."/>
            <person name="Johnson M."/>
            <person name="Bhonagiri V."/>
            <person name="Nash W.E."/>
            <person name="Suruliraj S."/>
            <person name="Warren W."/>
            <person name="Chinwalla A."/>
            <person name="Mardis E.R."/>
            <person name="Wilson R.K."/>
        </authorList>
    </citation>
    <scope>NUCLEOTIDE SEQUENCE [LARGE SCALE GENOMIC DNA]</scope>
    <source>
        <strain evidence="6">OS1</strain>
    </source>
</reference>
<dbReference type="PANTHER" id="PTHR43685">
    <property type="entry name" value="GLYCOSYLTRANSFERASE"/>
    <property type="match status" value="1"/>
</dbReference>
<evidence type="ECO:0000256" key="1">
    <source>
        <dbReference type="ARBA" id="ARBA00006739"/>
    </source>
</evidence>
<comment type="caution">
    <text evidence="5">The sequence shown here is derived from an EMBL/GenBank/DDBJ whole genome shotgun (WGS) entry which is preliminary data.</text>
</comment>
<dbReference type="eggNOG" id="COG0463">
    <property type="taxonomic scope" value="Bacteria"/>
</dbReference>
<sequence length="292" mass="33614">MRVSVGIPFFNNEKTLLNAIKSVFCQTFQDWELILIDDGSSDNSLNIARRIKDPRVRLISDGVNKGLIVRLNQMVNMARGEYFARMDADDLMHPDRLHKQVEFLDAHPDVDFVATAIYIIDDQNQITGKRGDIMSNISGKDVLRRAPYVHPTITGRTVWFRNNPYDPLFVRAEDRELWCRTFGRAQAAILPEPLFFYRELGSFNISKYIASKKTDMKIITKYGPSIVGYLGTFSLLCKEWMKYIIYKIFTLIGLEQILIRRRSKVISDKEKEIAEKVISYILSTSISGIDQA</sequence>
<dbReference type="PANTHER" id="PTHR43685:SF5">
    <property type="entry name" value="GLYCOSYLTRANSFERASE EPSE-RELATED"/>
    <property type="match status" value="1"/>
</dbReference>
<dbReference type="EMBL" id="ACJX03000001">
    <property type="protein sequence ID" value="KRT34364.1"/>
    <property type="molecule type" value="Genomic_DNA"/>
</dbReference>
<dbReference type="Proteomes" id="UP000005273">
    <property type="component" value="Unassembled WGS sequence"/>
</dbReference>
<dbReference type="AlphaFoldDB" id="A0A0T5X7C7"/>
<dbReference type="InterPro" id="IPR001173">
    <property type="entry name" value="Glyco_trans_2-like"/>
</dbReference>
<dbReference type="Gene3D" id="3.90.550.10">
    <property type="entry name" value="Spore Coat Polysaccharide Biosynthesis Protein SpsA, Chain A"/>
    <property type="match status" value="1"/>
</dbReference>
<evidence type="ECO:0000313" key="5">
    <source>
        <dbReference type="EMBL" id="KRT34364.1"/>
    </source>
</evidence>
<evidence type="ECO:0000256" key="2">
    <source>
        <dbReference type="ARBA" id="ARBA00022676"/>
    </source>
</evidence>
<dbReference type="Pfam" id="PF00535">
    <property type="entry name" value="Glycos_transf_2"/>
    <property type="match status" value="1"/>
</dbReference>
<evidence type="ECO:0000256" key="3">
    <source>
        <dbReference type="ARBA" id="ARBA00022679"/>
    </source>
</evidence>
<evidence type="ECO:0000313" key="6">
    <source>
        <dbReference type="Proteomes" id="UP000005273"/>
    </source>
</evidence>
<keyword evidence="6" id="KW-1185">Reference proteome</keyword>
<dbReference type="InterPro" id="IPR029044">
    <property type="entry name" value="Nucleotide-diphossugar_trans"/>
</dbReference>
<name>A0A0T5X7C7_9BACT</name>